<feature type="transmembrane region" description="Helical" evidence="7">
    <location>
        <begin position="311"/>
        <end position="329"/>
    </location>
</feature>
<dbReference type="InterPro" id="IPR003945">
    <property type="entry name" value="NU5C-like"/>
</dbReference>
<dbReference type="EMBL" id="JADBEK010000001">
    <property type="protein sequence ID" value="MBE1589543.1"/>
    <property type="molecule type" value="Genomic_DNA"/>
</dbReference>
<dbReference type="RefSeq" id="WP_318787257.1">
    <property type="nucleotide sequence ID" value="NZ_JADBEK010000001.1"/>
</dbReference>
<feature type="compositionally biased region" description="Low complexity" evidence="6">
    <location>
        <begin position="66"/>
        <end position="88"/>
    </location>
</feature>
<keyword evidence="4 7" id="KW-0472">Membrane</keyword>
<feature type="transmembrane region" description="Helical" evidence="7">
    <location>
        <begin position="129"/>
        <end position="149"/>
    </location>
</feature>
<feature type="region of interest" description="Disordered" evidence="6">
    <location>
        <begin position="27"/>
        <end position="101"/>
    </location>
</feature>
<evidence type="ECO:0000259" key="9">
    <source>
        <dbReference type="Pfam" id="PF00662"/>
    </source>
</evidence>
<sequence length="719" mass="74156">MTTFPLIAVLLPFVAAAAGLLLSRWPHQRPTTPSTTRGANAAPQPKTPSPGTPAGHLGRTTPASGTKTSSPKPTAAATETATSALEATTSERDTKTAKTVRTAKAAGTVGTAGTTEAIKAAAQRANTRAAWIAILPTALSAILAGWLAWGPGVAYLHGATISPPTGQTYGTIVTGSIPITLTLQADNLSSILGVLVTLVALAVQVYSVGYLKDDPRYPSYSAFISLFTSAMLLVVYAGDLLVLYVGWEIMGLCSYLLIGHWWEDRSNSRAAVKAFLVTRLGDVGFLFGIFVLGLAAGSFRISDVLGKVPEMSSATLVTATMLLLAGVAGKSAQVPLHTWLPDAMAGPTPISALIHAATMVAAGIFIVARLFPAFLAARPTLDVLAVVAALGMLGSALAALAQDDLKRVLAYSTISQLAYMAGGLAAGSDTAAIFHLLTHGAFKALLFLCAGAVIHHVGSNLMTQMGGLRRELPVTFVTMTIGFAALMGIPPASGFFSKDGILLAMDRALSTGGLTDAAALLLYGCALATVAVTGAYATRAWLRTFFGQARAVALPEPEPGTAHVVDITEAPRTMLVPVIVLAVPALLLGFAGELHLDLGVAVVSVVLAALGAGTVYAFWRIDPIADPARLLGPLRGPCERAFYVDGLYAALFVRPILALARLVVRTDDVVVDGAVRASGRSARGLSGVLRLAQNGNVQLYVSGVLAGVLLIAVGAVVFA</sequence>
<feature type="transmembrane region" description="Helical" evidence="7">
    <location>
        <begin position="474"/>
        <end position="497"/>
    </location>
</feature>
<proteinExistence type="predicted"/>
<dbReference type="InterPro" id="IPR018393">
    <property type="entry name" value="NADHpl_OxRdtase_5_subgr"/>
</dbReference>
<evidence type="ECO:0000256" key="1">
    <source>
        <dbReference type="ARBA" id="ARBA00004127"/>
    </source>
</evidence>
<name>A0ABR9MAG4_9ACTN</name>
<evidence type="ECO:0000256" key="3">
    <source>
        <dbReference type="ARBA" id="ARBA00022989"/>
    </source>
</evidence>
<feature type="transmembrane region" description="Helical" evidence="7">
    <location>
        <begin position="598"/>
        <end position="619"/>
    </location>
</feature>
<evidence type="ECO:0000256" key="5">
    <source>
        <dbReference type="RuleBase" id="RU000320"/>
    </source>
</evidence>
<dbReference type="PANTHER" id="PTHR42829">
    <property type="entry name" value="NADH-UBIQUINONE OXIDOREDUCTASE CHAIN 5"/>
    <property type="match status" value="1"/>
</dbReference>
<evidence type="ECO:0000256" key="2">
    <source>
        <dbReference type="ARBA" id="ARBA00022692"/>
    </source>
</evidence>
<evidence type="ECO:0000259" key="8">
    <source>
        <dbReference type="Pfam" id="PF00361"/>
    </source>
</evidence>
<feature type="transmembrane region" description="Helical" evidence="7">
    <location>
        <begin position="244"/>
        <end position="262"/>
    </location>
</feature>
<dbReference type="Gene3D" id="1.20.5.2700">
    <property type="match status" value="1"/>
</dbReference>
<feature type="transmembrane region" description="Helical" evidence="7">
    <location>
        <begin position="220"/>
        <end position="238"/>
    </location>
</feature>
<evidence type="ECO:0000313" key="11">
    <source>
        <dbReference type="Proteomes" id="UP000633509"/>
    </source>
</evidence>
<feature type="transmembrane region" description="Helical" evidence="7">
    <location>
        <begin position="574"/>
        <end position="592"/>
    </location>
</feature>
<evidence type="ECO:0000256" key="6">
    <source>
        <dbReference type="SAM" id="MobiDB-lite"/>
    </source>
</evidence>
<comment type="subcellular location">
    <subcellularLocation>
        <location evidence="1">Endomembrane system</location>
        <topology evidence="1">Multi-pass membrane protein</topology>
    </subcellularLocation>
    <subcellularLocation>
        <location evidence="5">Membrane</location>
        <topology evidence="5">Multi-pass membrane protein</topology>
    </subcellularLocation>
</comment>
<keyword evidence="2 5" id="KW-0812">Transmembrane</keyword>
<evidence type="ECO:0000313" key="10">
    <source>
        <dbReference type="EMBL" id="MBE1589543.1"/>
    </source>
</evidence>
<dbReference type="Pfam" id="PF00662">
    <property type="entry name" value="Proton_antipo_N"/>
    <property type="match status" value="1"/>
</dbReference>
<feature type="domain" description="NADH:quinone oxidoreductase/Mrp antiporter transmembrane" evidence="8">
    <location>
        <begin position="237"/>
        <end position="504"/>
    </location>
</feature>
<dbReference type="PANTHER" id="PTHR42829:SF2">
    <property type="entry name" value="NADH-UBIQUINONE OXIDOREDUCTASE CHAIN 5"/>
    <property type="match status" value="1"/>
</dbReference>
<feature type="transmembrane region" description="Helical" evidence="7">
    <location>
        <begin position="188"/>
        <end position="208"/>
    </location>
</feature>
<feature type="transmembrane region" description="Helical" evidence="7">
    <location>
        <begin position="699"/>
        <end position="718"/>
    </location>
</feature>
<dbReference type="PRINTS" id="PR01434">
    <property type="entry name" value="NADHDHGNASE5"/>
</dbReference>
<reference evidence="10 11" key="1">
    <citation type="submission" date="2020-10" db="EMBL/GenBank/DDBJ databases">
        <title>Sequencing the genomes of 1000 actinobacteria strains.</title>
        <authorList>
            <person name="Klenk H.-P."/>
        </authorList>
    </citation>
    <scope>NUCLEOTIDE SEQUENCE [LARGE SCALE GENOMIC DNA]</scope>
    <source>
        <strain evidence="10 11">DSM 43173</strain>
    </source>
</reference>
<dbReference type="Proteomes" id="UP000633509">
    <property type="component" value="Unassembled WGS sequence"/>
</dbReference>
<feature type="transmembrane region" description="Helical" evidence="7">
    <location>
        <begin position="408"/>
        <end position="426"/>
    </location>
</feature>
<feature type="compositionally biased region" description="Polar residues" evidence="6">
    <location>
        <begin position="29"/>
        <end position="38"/>
    </location>
</feature>
<dbReference type="InterPro" id="IPR001516">
    <property type="entry name" value="Proton_antipo_N"/>
</dbReference>
<protein>
    <submittedName>
        <fullName evidence="10">NADH-quinone oxidoreductase subunit L</fullName>
    </submittedName>
</protein>
<feature type="transmembrane region" description="Helical" evidence="7">
    <location>
        <begin position="432"/>
        <end position="454"/>
    </location>
</feature>
<comment type="caution">
    <text evidence="10">The sequence shown here is derived from an EMBL/GenBank/DDBJ whole genome shotgun (WGS) entry which is preliminary data.</text>
</comment>
<evidence type="ECO:0000256" key="7">
    <source>
        <dbReference type="SAM" id="Phobius"/>
    </source>
</evidence>
<feature type="domain" description="NADH-Ubiquinone oxidoreductase (complex I) chain 5 N-terminal" evidence="9">
    <location>
        <begin position="173"/>
        <end position="220"/>
    </location>
</feature>
<feature type="transmembrane region" description="Helical" evidence="7">
    <location>
        <begin position="6"/>
        <end position="23"/>
    </location>
</feature>
<gene>
    <name evidence="10" type="ORF">H4W80_007801</name>
</gene>
<feature type="transmembrane region" description="Helical" evidence="7">
    <location>
        <begin position="274"/>
        <end position="299"/>
    </location>
</feature>
<dbReference type="InterPro" id="IPR001750">
    <property type="entry name" value="ND/Mrp_TM"/>
</dbReference>
<evidence type="ECO:0000256" key="4">
    <source>
        <dbReference type="ARBA" id="ARBA00023136"/>
    </source>
</evidence>
<dbReference type="Pfam" id="PF00361">
    <property type="entry name" value="Proton_antipo_M"/>
    <property type="match status" value="1"/>
</dbReference>
<dbReference type="NCBIfam" id="TIGR01974">
    <property type="entry name" value="NDH_I_L"/>
    <property type="match status" value="1"/>
</dbReference>
<feature type="transmembrane region" description="Helical" evidence="7">
    <location>
        <begin position="383"/>
        <end position="401"/>
    </location>
</feature>
<accession>A0ABR9MAG4</accession>
<organism evidence="10 11">
    <name type="scientific">Nonomuraea angiospora</name>
    <dbReference type="NCBI Taxonomy" id="46172"/>
    <lineage>
        <taxon>Bacteria</taxon>
        <taxon>Bacillati</taxon>
        <taxon>Actinomycetota</taxon>
        <taxon>Actinomycetes</taxon>
        <taxon>Streptosporangiales</taxon>
        <taxon>Streptosporangiaceae</taxon>
        <taxon>Nonomuraea</taxon>
    </lineage>
</organism>
<keyword evidence="3 7" id="KW-1133">Transmembrane helix</keyword>
<keyword evidence="11" id="KW-1185">Reference proteome</keyword>
<feature type="transmembrane region" description="Helical" evidence="7">
    <location>
        <begin position="517"/>
        <end position="537"/>
    </location>
</feature>
<feature type="transmembrane region" description="Helical" evidence="7">
    <location>
        <begin position="350"/>
        <end position="371"/>
    </location>
</feature>
<dbReference type="PRINTS" id="PR01435">
    <property type="entry name" value="NPOXDRDTASE5"/>
</dbReference>